<feature type="transmembrane region" description="Helical" evidence="1">
    <location>
        <begin position="218"/>
        <end position="237"/>
    </location>
</feature>
<keyword evidence="1" id="KW-0812">Transmembrane</keyword>
<name>A0A0J6W8D9_9MYCO</name>
<feature type="transmembrane region" description="Helical" evidence="1">
    <location>
        <begin position="12"/>
        <end position="32"/>
    </location>
</feature>
<evidence type="ECO:0000256" key="1">
    <source>
        <dbReference type="SAM" id="Phobius"/>
    </source>
</evidence>
<evidence type="ECO:0000313" key="2">
    <source>
        <dbReference type="EMBL" id="KMO77892.1"/>
    </source>
</evidence>
<feature type="transmembrane region" description="Helical" evidence="1">
    <location>
        <begin position="147"/>
        <end position="167"/>
    </location>
</feature>
<protein>
    <submittedName>
        <fullName evidence="2">Uncharacterized protein</fullName>
    </submittedName>
</protein>
<keyword evidence="1" id="KW-1133">Transmembrane helix</keyword>
<organism evidence="2 3">
    <name type="scientific">Mycolicibacterium obuense</name>
    <dbReference type="NCBI Taxonomy" id="1807"/>
    <lineage>
        <taxon>Bacteria</taxon>
        <taxon>Bacillati</taxon>
        <taxon>Actinomycetota</taxon>
        <taxon>Actinomycetes</taxon>
        <taxon>Mycobacteriales</taxon>
        <taxon>Mycobacteriaceae</taxon>
        <taxon>Mycolicibacterium</taxon>
    </lineage>
</organism>
<comment type="caution">
    <text evidence="2">The sequence shown here is derived from an EMBL/GenBank/DDBJ whole genome shotgun (WGS) entry which is preliminary data.</text>
</comment>
<accession>A0A0J6W8D9</accession>
<feature type="transmembrane region" description="Helical" evidence="1">
    <location>
        <begin position="103"/>
        <end position="126"/>
    </location>
</feature>
<dbReference type="EMBL" id="JYNU01000009">
    <property type="protein sequence ID" value="KMO77892.1"/>
    <property type="molecule type" value="Genomic_DNA"/>
</dbReference>
<sequence>MATTRRIDREVFGVVILLAVVLASSDLIAGGVFDVVGRSASPLWRAGVLVADVVVLTGVASLKRQIGRIEGGPSRLWGWWWTGFAIACGVDGLYIVVGDAAAAVDAVSAAALVAAVAVLMMSSVNADPRTLFSSRARAAMPTDWQRVSATVPLIVGSCAACLGAAVWTNYFEPNAVRVAAPEILREIAQLPLYEQHTALAQLCSEGVNPAYFQHIAEALPVLLLTLGVEFNFFGTFLRDPVQRVSTLVTVSVMCLALVLALSTLPFDGSGCDDVLTGWHEYVAFTVTLQAVFMALTTMVWLMLAKMSSSEPATGDAVTQ</sequence>
<feature type="transmembrane region" description="Helical" evidence="1">
    <location>
        <begin position="44"/>
        <end position="64"/>
    </location>
</feature>
<keyword evidence="1" id="KW-0472">Membrane</keyword>
<dbReference type="RefSeq" id="WP_053079323.1">
    <property type="nucleotide sequence ID" value="NZ_JYNU01000009.1"/>
</dbReference>
<feature type="transmembrane region" description="Helical" evidence="1">
    <location>
        <begin position="281"/>
        <end position="303"/>
    </location>
</feature>
<feature type="transmembrane region" description="Helical" evidence="1">
    <location>
        <begin position="244"/>
        <end position="261"/>
    </location>
</feature>
<dbReference type="AlphaFoldDB" id="A0A0J6W8D9"/>
<dbReference type="PATRIC" id="fig|1807.14.peg.1809"/>
<proteinExistence type="predicted"/>
<dbReference type="Proteomes" id="UP000036313">
    <property type="component" value="Unassembled WGS sequence"/>
</dbReference>
<feature type="transmembrane region" description="Helical" evidence="1">
    <location>
        <begin position="76"/>
        <end position="97"/>
    </location>
</feature>
<evidence type="ECO:0000313" key="3">
    <source>
        <dbReference type="Proteomes" id="UP000036313"/>
    </source>
</evidence>
<gene>
    <name evidence="2" type="ORF">MOBUDSM44075_01801</name>
</gene>
<reference evidence="2 3" key="1">
    <citation type="journal article" date="2015" name="Genome Biol. Evol.">
        <title>Characterization of Three Mycobacterium spp. with Potential Use in Bioremediation by Genome Sequencing and Comparative Genomics.</title>
        <authorList>
            <person name="Das S."/>
            <person name="Pettersson B.M."/>
            <person name="Behra P.R."/>
            <person name="Ramesh M."/>
            <person name="Dasgupta S."/>
            <person name="Bhattacharya A."/>
            <person name="Kirsebom L.A."/>
        </authorList>
    </citation>
    <scope>NUCLEOTIDE SEQUENCE [LARGE SCALE GENOMIC DNA]</scope>
    <source>
        <strain evidence="2 3">DSM 44075</strain>
    </source>
</reference>